<reference evidence="1 2" key="1">
    <citation type="submission" date="2015-06" db="EMBL/GenBank/DDBJ databases">
        <title>Prevotella sp. 109, sp. nov., a novel member of the family Prevotellaceae isolated from human faeces.</title>
        <authorList>
            <person name="Shkoporov A.N."/>
            <person name="Chaplin A.V."/>
            <person name="Kafarskaia L.I."/>
            <person name="Efimov B.A."/>
        </authorList>
    </citation>
    <scope>NUCLEOTIDE SEQUENCE [LARGE SCALE GENOMIC DNA]</scope>
    <source>
        <strain evidence="1 2">109</strain>
    </source>
</reference>
<dbReference type="Gene3D" id="2.40.160.10">
    <property type="entry name" value="Porin"/>
    <property type="match status" value="1"/>
</dbReference>
<dbReference type="SUPFAM" id="SSF56935">
    <property type="entry name" value="Porins"/>
    <property type="match status" value="1"/>
</dbReference>
<evidence type="ECO:0000313" key="2">
    <source>
        <dbReference type="Proteomes" id="UP000036951"/>
    </source>
</evidence>
<proteinExistence type="predicted"/>
<evidence type="ECO:0000313" key="1">
    <source>
        <dbReference type="EMBL" id="KOO68219.1"/>
    </source>
</evidence>
<dbReference type="Proteomes" id="UP000036951">
    <property type="component" value="Unassembled WGS sequence"/>
</dbReference>
<dbReference type="EMBL" id="LFQU01000016">
    <property type="protein sequence ID" value="KOO68219.1"/>
    <property type="molecule type" value="Genomic_DNA"/>
</dbReference>
<name>A0A8E1QYE3_9BACT</name>
<gene>
    <name evidence="1" type="ORF">ACU52_08880</name>
</gene>
<dbReference type="InterPro" id="IPR023614">
    <property type="entry name" value="Porin_dom_sf"/>
</dbReference>
<dbReference type="RefSeq" id="WP_053398545.1">
    <property type="nucleotide sequence ID" value="NZ_DAWCKJ010000077.1"/>
</dbReference>
<protein>
    <submittedName>
        <fullName evidence="1">Porin</fullName>
    </submittedName>
</protein>
<keyword evidence="2" id="KW-1185">Reference proteome</keyword>
<organism evidence="1 2">
    <name type="scientific">Xylanibacter rarus</name>
    <dbReference type="NCBI Taxonomy" id="1676614"/>
    <lineage>
        <taxon>Bacteria</taxon>
        <taxon>Pseudomonadati</taxon>
        <taxon>Bacteroidota</taxon>
        <taxon>Bacteroidia</taxon>
        <taxon>Bacteroidales</taxon>
        <taxon>Prevotellaceae</taxon>
        <taxon>Xylanibacter</taxon>
    </lineage>
</organism>
<sequence length="361" mass="41395">MKRIISFFVFCAIICNVCAQKKEVFSMPKLSGYAIGQYQYSGKYNSESNTFSLRMVRLSLDGRILNDFAYKLQGQVNGNTTTLGESPRIVDVFIEWQKYDFIKIKVGQFKRPFTFENPMNPIDQGFMSYAQNVTNLSGFNDRTGEHSSNGRDIGIQLQGDLLKIKEGRALLHYQIGVFNGQGINTKDVDNQKDIIGGLWVMPISGMRLGAFGWTGSYARKDNNGIKSLSKRRYAISGEYVTNDWTFRSEYIHSTGYGFKTVYNDKTNLSETEVDYEKGNKADGFYALAIAPIIKNKFHVKARYDMYRPSAEWNNSKTYYEIGADYEFVKNLKISAEYILVNDRSLEKHNYSMIDTQLSFRF</sequence>
<dbReference type="AlphaFoldDB" id="A0A8E1QYE3"/>
<dbReference type="InterPro" id="IPR010870">
    <property type="entry name" value="Porin_O/P"/>
</dbReference>
<comment type="caution">
    <text evidence="1">The sequence shown here is derived from an EMBL/GenBank/DDBJ whole genome shotgun (WGS) entry which is preliminary data.</text>
</comment>
<accession>A0A8E1QYE3</accession>
<dbReference type="Pfam" id="PF07396">
    <property type="entry name" value="Porin_O_P"/>
    <property type="match status" value="1"/>
</dbReference>